<gene>
    <name evidence="3" type="ORF">NCTC12413_01097</name>
    <name evidence="2" type="ORF">SAR03_18290</name>
</gene>
<proteinExistence type="predicted"/>
<name>A0A380CB50_9STAP</name>
<dbReference type="AlphaFoldDB" id="A0A380CB50"/>
<dbReference type="InterPro" id="IPR018913">
    <property type="entry name" value="BppU_N"/>
</dbReference>
<evidence type="ECO:0000313" key="4">
    <source>
        <dbReference type="Proteomes" id="UP000254956"/>
    </source>
</evidence>
<feature type="domain" description="BppU N-terminal" evidence="1">
    <location>
        <begin position="6"/>
        <end position="155"/>
    </location>
</feature>
<dbReference type="OrthoDB" id="2413898at2"/>
<reference evidence="3 4" key="1">
    <citation type="submission" date="2018-06" db="EMBL/GenBank/DDBJ databases">
        <authorList>
            <consortium name="Pathogen Informatics"/>
            <person name="Doyle S."/>
        </authorList>
    </citation>
    <scope>NUCLEOTIDE SEQUENCE [LARGE SCALE GENOMIC DNA]</scope>
    <source>
        <strain evidence="3 4">NCTC12413</strain>
    </source>
</reference>
<dbReference type="EMBL" id="BKAV01000021">
    <property type="protein sequence ID" value="GEQ00792.1"/>
    <property type="molecule type" value="Genomic_DNA"/>
</dbReference>
<dbReference type="Proteomes" id="UP000254956">
    <property type="component" value="Unassembled WGS sequence"/>
</dbReference>
<reference evidence="2 5" key="2">
    <citation type="submission" date="2019-07" db="EMBL/GenBank/DDBJ databases">
        <title>Whole genome shotgun sequence of Staphylococcus arlettae NBRC 109765.</title>
        <authorList>
            <person name="Hosoyama A."/>
            <person name="Uohara A."/>
            <person name="Ohji S."/>
            <person name="Ichikawa N."/>
        </authorList>
    </citation>
    <scope>NUCLEOTIDE SEQUENCE [LARGE SCALE GENOMIC DNA]</scope>
    <source>
        <strain evidence="2 5">NBRC 109765</strain>
    </source>
</reference>
<dbReference type="Proteomes" id="UP000321598">
    <property type="component" value="Unassembled WGS sequence"/>
</dbReference>
<dbReference type="EMBL" id="UGZE01000001">
    <property type="protein sequence ID" value="SUJ16845.1"/>
    <property type="molecule type" value="Genomic_DNA"/>
</dbReference>
<evidence type="ECO:0000313" key="2">
    <source>
        <dbReference type="EMBL" id="GEQ00792.1"/>
    </source>
</evidence>
<evidence type="ECO:0000313" key="3">
    <source>
        <dbReference type="EMBL" id="SUJ16845.1"/>
    </source>
</evidence>
<dbReference type="RefSeq" id="WP_103387773.1">
    <property type="nucleotide sequence ID" value="NZ_BKAV01000021.1"/>
</dbReference>
<sequence>MAMDKIANVNLETTANYQSLSNLNVQFWNQDKGTAVLQFKITRNDFPLSLSKENVEVFIKLESGANYIVDSTEVIDGGFEIIDELNGIVSYTIPTEFMTVAQSVTGQVYVATKDREEVVVQRKFSFEVAEDLLSTIPASEKLKEIKLFAQLRDEVSDTMAKLNEDFANMQDYVSMVNQAATDGVNQLNTLSEDKLSEYNSNHTEKLNTMTTTGDNYTTQFVEDKNYIDNKMTEFEQKVIGSDVVTQGEAQNWQKYKFSNDDGTYAYKNIQKNLEAYRALPPGNYYTAETPISGMGQTSAAGFTRVDERNDNSVKHITFRPYNSSQEFLMRFYNQWNEWEIISPDYNKMETITGAQAKANTAESNAKVYTDEKVFNLHKTLFEGSANGVGSTIPLTETLDNFIFLYIYGKFDGGYFAETGDPSESNDIVIDRTNVIGTDGAYATVFECVIQKVNRTQLKITSDTYHGVNSGNGSGADANRFTINKIIGVRKYADIAQPE</sequence>
<protein>
    <submittedName>
        <fullName evidence="3">Putative phage tail protein</fullName>
    </submittedName>
</protein>
<organism evidence="3 4">
    <name type="scientific">Staphylococcus arlettae</name>
    <dbReference type="NCBI Taxonomy" id="29378"/>
    <lineage>
        <taxon>Bacteria</taxon>
        <taxon>Bacillati</taxon>
        <taxon>Bacillota</taxon>
        <taxon>Bacilli</taxon>
        <taxon>Bacillales</taxon>
        <taxon>Staphylococcaceae</taxon>
        <taxon>Staphylococcus</taxon>
    </lineage>
</organism>
<keyword evidence="5" id="KW-1185">Reference proteome</keyword>
<accession>A0A380CB50</accession>
<evidence type="ECO:0000259" key="1">
    <source>
        <dbReference type="Pfam" id="PF10651"/>
    </source>
</evidence>
<dbReference type="Pfam" id="PF10651">
    <property type="entry name" value="BppU_N"/>
    <property type="match status" value="1"/>
</dbReference>
<evidence type="ECO:0000313" key="5">
    <source>
        <dbReference type="Proteomes" id="UP000321598"/>
    </source>
</evidence>
<dbReference type="Gene3D" id="2.60.40.3350">
    <property type="match status" value="1"/>
</dbReference>